<accession>A1RDK7</accession>
<sequence length="115" mass="12403">MSALRHGPSHGDTGLQPERTDLAWGRTTLSMVVAAAVFLRWLPHHGWFVGTLVGTAILTATAINFTRKIRFHRAVHGINQEHMPPDVASTAAVAASVVILSLLGIHTVLFLPLNP</sequence>
<evidence type="ECO:0000313" key="8">
    <source>
        <dbReference type="Proteomes" id="UP000000637"/>
    </source>
</evidence>
<dbReference type="RefSeq" id="WP_011777226.1">
    <property type="nucleotide sequence ID" value="NC_008713.1"/>
</dbReference>
<name>A1RDK7_PAEAT</name>
<keyword evidence="3 5" id="KW-1133">Transmembrane helix</keyword>
<dbReference type="GO" id="GO:0012505">
    <property type="term" value="C:endomembrane system"/>
    <property type="evidence" value="ECO:0007669"/>
    <property type="project" value="UniProtKB-SubCell"/>
</dbReference>
<evidence type="ECO:0000313" key="7">
    <source>
        <dbReference type="EMBL" id="ABM10809.1"/>
    </source>
</evidence>
<evidence type="ECO:0000259" key="6">
    <source>
        <dbReference type="Pfam" id="PF02656"/>
    </source>
</evidence>
<dbReference type="AlphaFoldDB" id="A1RDK7"/>
<keyword evidence="4 5" id="KW-0472">Membrane</keyword>
<evidence type="ECO:0000256" key="1">
    <source>
        <dbReference type="ARBA" id="ARBA00004127"/>
    </source>
</evidence>
<reference evidence="7 8" key="1">
    <citation type="journal article" date="2006" name="PLoS Genet.">
        <title>Secrets of soil survival revealed by the genome sequence of Arthrobacter aurescens TC1.</title>
        <authorList>
            <person name="Mongodin E.F."/>
            <person name="Shapir N."/>
            <person name="Daugherty S.C."/>
            <person name="DeBoy R.T."/>
            <person name="Emerson J.B."/>
            <person name="Shvartzbeyn A."/>
            <person name="Radune D."/>
            <person name="Vamathevan J."/>
            <person name="Riggs F."/>
            <person name="Grinberg V."/>
            <person name="Khouri H."/>
            <person name="Wackett L.P."/>
            <person name="Nelson K.E."/>
            <person name="Sadowsky M.J."/>
        </authorList>
    </citation>
    <scope>NUCLEOTIDE SEQUENCE [LARGE SCALE GENOMIC DNA]</scope>
    <source>
        <strain evidence="7 8">TC1</strain>
    </source>
</reference>
<dbReference type="KEGG" id="aau:AAur_pTC20162"/>
<dbReference type="InterPro" id="IPR003807">
    <property type="entry name" value="DUF202"/>
</dbReference>
<evidence type="ECO:0000256" key="4">
    <source>
        <dbReference type="ARBA" id="ARBA00023136"/>
    </source>
</evidence>
<evidence type="ECO:0000256" key="3">
    <source>
        <dbReference type="ARBA" id="ARBA00022989"/>
    </source>
</evidence>
<comment type="subcellular location">
    <subcellularLocation>
        <location evidence="1">Endomembrane system</location>
        <topology evidence="1">Multi-pass membrane protein</topology>
    </subcellularLocation>
</comment>
<evidence type="ECO:0000256" key="5">
    <source>
        <dbReference type="SAM" id="Phobius"/>
    </source>
</evidence>
<evidence type="ECO:0000256" key="2">
    <source>
        <dbReference type="ARBA" id="ARBA00022692"/>
    </source>
</evidence>
<dbReference type="OrthoDB" id="3701077at2"/>
<gene>
    <name evidence="7" type="ordered locus">AAur_pTC20162</name>
</gene>
<protein>
    <submittedName>
        <fullName evidence="7">Integral membrane protein</fullName>
    </submittedName>
</protein>
<geneLocation type="plasmid" evidence="7 8">
    <name>pTC2</name>
</geneLocation>
<feature type="domain" description="DUF202" evidence="6">
    <location>
        <begin position="12"/>
        <end position="76"/>
    </location>
</feature>
<dbReference type="Pfam" id="PF02656">
    <property type="entry name" value="DUF202"/>
    <property type="match status" value="1"/>
</dbReference>
<keyword evidence="2 5" id="KW-0812">Transmembrane</keyword>
<organism evidence="7 8">
    <name type="scientific">Paenarthrobacter aurescens (strain TC1)</name>
    <dbReference type="NCBI Taxonomy" id="290340"/>
    <lineage>
        <taxon>Bacteria</taxon>
        <taxon>Bacillati</taxon>
        <taxon>Actinomycetota</taxon>
        <taxon>Actinomycetes</taxon>
        <taxon>Micrococcales</taxon>
        <taxon>Micrococcaceae</taxon>
        <taxon>Paenarthrobacter</taxon>
    </lineage>
</organism>
<feature type="transmembrane region" description="Helical" evidence="5">
    <location>
        <begin position="47"/>
        <end position="66"/>
    </location>
</feature>
<feature type="transmembrane region" description="Helical" evidence="5">
    <location>
        <begin position="87"/>
        <end position="111"/>
    </location>
</feature>
<proteinExistence type="predicted"/>
<keyword evidence="8" id="KW-1185">Reference proteome</keyword>
<dbReference type="EMBL" id="CP000476">
    <property type="protein sequence ID" value="ABM10809.1"/>
    <property type="molecule type" value="Genomic_DNA"/>
</dbReference>
<keyword evidence="7" id="KW-0614">Plasmid</keyword>
<dbReference type="HOGENOM" id="CLU_150487_1_1_11"/>
<dbReference type="Proteomes" id="UP000000637">
    <property type="component" value="Plasmid pTC2"/>
</dbReference>